<dbReference type="Pfam" id="PF00027">
    <property type="entry name" value="cNMP_binding"/>
    <property type="match status" value="1"/>
</dbReference>
<evidence type="ECO:0000259" key="1">
    <source>
        <dbReference type="PROSITE" id="PS50042"/>
    </source>
</evidence>
<dbReference type="PRINTS" id="PR00103">
    <property type="entry name" value="CAMPKINASE"/>
</dbReference>
<dbReference type="AlphaFoldDB" id="A0AAU7DAN3"/>
<dbReference type="Pfam" id="PF10137">
    <property type="entry name" value="CAP12-PCTIR_TIR"/>
    <property type="match status" value="1"/>
</dbReference>
<dbReference type="SUPFAM" id="SSF51206">
    <property type="entry name" value="cAMP-binding domain-like"/>
    <property type="match status" value="1"/>
</dbReference>
<reference evidence="2" key="1">
    <citation type="submission" date="2023-03" db="EMBL/GenBank/DDBJ databases">
        <title>Edaphobacter sp.</title>
        <authorList>
            <person name="Huber K.J."/>
            <person name="Papendorf J."/>
            <person name="Pilke C."/>
            <person name="Bunk B."/>
            <person name="Sproeer C."/>
            <person name="Pester M."/>
        </authorList>
    </citation>
    <scope>NUCLEOTIDE SEQUENCE</scope>
    <source>
        <strain evidence="2">DSM 109920</strain>
    </source>
</reference>
<organism evidence="2">
    <name type="scientific">Edaphobacter paludis</name>
    <dbReference type="NCBI Taxonomy" id="3035702"/>
    <lineage>
        <taxon>Bacteria</taxon>
        <taxon>Pseudomonadati</taxon>
        <taxon>Acidobacteriota</taxon>
        <taxon>Terriglobia</taxon>
        <taxon>Terriglobales</taxon>
        <taxon>Acidobacteriaceae</taxon>
        <taxon>Edaphobacter</taxon>
    </lineage>
</organism>
<dbReference type="GO" id="GO:0050135">
    <property type="term" value="F:NADP+ nucleosidase activity"/>
    <property type="evidence" value="ECO:0007669"/>
    <property type="project" value="InterPro"/>
</dbReference>
<dbReference type="EMBL" id="CP121195">
    <property type="protein sequence ID" value="XBH14774.1"/>
    <property type="molecule type" value="Genomic_DNA"/>
</dbReference>
<dbReference type="InterPro" id="IPR000595">
    <property type="entry name" value="cNMP-bd_dom"/>
</dbReference>
<accession>A0AAU7DAN3</accession>
<dbReference type="InterPro" id="IPR018490">
    <property type="entry name" value="cNMP-bd_dom_sf"/>
</dbReference>
<dbReference type="CDD" id="cd00038">
    <property type="entry name" value="CAP_ED"/>
    <property type="match status" value="1"/>
</dbReference>
<gene>
    <name evidence="2" type="ORF">P8936_06350</name>
</gene>
<dbReference type="SMART" id="SM00100">
    <property type="entry name" value="cNMP"/>
    <property type="match status" value="1"/>
</dbReference>
<dbReference type="InterPro" id="IPR014710">
    <property type="entry name" value="RmlC-like_jellyroll"/>
</dbReference>
<sequence length="301" mass="33477">MIERFEGASGRSNLMEALRNQKIVAGNPELAERIADTGVLIEVNQGTTIIDQGAEDNNVYLIIAGAFDIVVNGRKVARRFANDHVGEMAAIQPTQRRSATVAATEKAVLCKLTEPQLSEIARQYPDVWRFIAKELARRLEQRNAHVTATHDKIRIFIISSAEALEIARTIQNAFEYDFTVVVWTDGVFRASWYPIESLERQLDQSDFAIAVAQPDDVTHSRGQAAPTTRDNVIFELGMFIGRIGRLRSFLIEPRGEEVKLPSDLSGITALAYRYDPENLAAAMGPACNRIRAIVRELGPNN</sequence>
<dbReference type="RefSeq" id="WP_348270046.1">
    <property type="nucleotide sequence ID" value="NZ_CP121195.1"/>
</dbReference>
<proteinExistence type="predicted"/>
<feature type="domain" description="Cyclic nucleotide-binding" evidence="1">
    <location>
        <begin position="33"/>
        <end position="138"/>
    </location>
</feature>
<evidence type="ECO:0000313" key="2">
    <source>
        <dbReference type="EMBL" id="XBH14774.1"/>
    </source>
</evidence>
<protein>
    <submittedName>
        <fullName evidence="2">Nucleotide-binding protein</fullName>
    </submittedName>
</protein>
<dbReference type="Gene3D" id="2.60.120.10">
    <property type="entry name" value="Jelly Rolls"/>
    <property type="match status" value="1"/>
</dbReference>
<dbReference type="InterPro" id="IPR019302">
    <property type="entry name" value="CAP12/PCTIR_TIR_dom"/>
</dbReference>
<dbReference type="PROSITE" id="PS50042">
    <property type="entry name" value="CNMP_BINDING_3"/>
    <property type="match status" value="1"/>
</dbReference>
<name>A0AAU7DAN3_9BACT</name>